<dbReference type="Proteomes" id="UP000054359">
    <property type="component" value="Unassembled WGS sequence"/>
</dbReference>
<name>A0A087UR30_STEMI</name>
<protein>
    <submittedName>
        <fullName evidence="1">Uncharacterized protein</fullName>
    </submittedName>
</protein>
<evidence type="ECO:0000313" key="1">
    <source>
        <dbReference type="EMBL" id="KFM79819.1"/>
    </source>
</evidence>
<sequence length="60" mass="7007">MDELKNLVGQESCALLFRGRIDQLQIKLNLLRHLWVQSGTSPNVIYFVVKIIIFFPYLQS</sequence>
<reference evidence="1 2" key="1">
    <citation type="submission" date="2013-11" db="EMBL/GenBank/DDBJ databases">
        <title>Genome sequencing of Stegodyphus mimosarum.</title>
        <authorList>
            <person name="Bechsgaard J."/>
        </authorList>
    </citation>
    <scope>NUCLEOTIDE SEQUENCE [LARGE SCALE GENOMIC DNA]</scope>
</reference>
<accession>A0A087UR30</accession>
<organism evidence="1 2">
    <name type="scientific">Stegodyphus mimosarum</name>
    <name type="common">African social velvet spider</name>
    <dbReference type="NCBI Taxonomy" id="407821"/>
    <lineage>
        <taxon>Eukaryota</taxon>
        <taxon>Metazoa</taxon>
        <taxon>Ecdysozoa</taxon>
        <taxon>Arthropoda</taxon>
        <taxon>Chelicerata</taxon>
        <taxon>Arachnida</taxon>
        <taxon>Araneae</taxon>
        <taxon>Araneomorphae</taxon>
        <taxon>Entelegynae</taxon>
        <taxon>Eresoidea</taxon>
        <taxon>Eresidae</taxon>
        <taxon>Stegodyphus</taxon>
    </lineage>
</organism>
<evidence type="ECO:0000313" key="2">
    <source>
        <dbReference type="Proteomes" id="UP000054359"/>
    </source>
</evidence>
<proteinExistence type="predicted"/>
<dbReference type="EMBL" id="KK121145">
    <property type="protein sequence ID" value="KFM79819.1"/>
    <property type="molecule type" value="Genomic_DNA"/>
</dbReference>
<keyword evidence="2" id="KW-1185">Reference proteome</keyword>
<feature type="non-terminal residue" evidence="1">
    <location>
        <position position="60"/>
    </location>
</feature>
<dbReference type="AlphaFoldDB" id="A0A087UR30"/>
<gene>
    <name evidence="1" type="ORF">X975_04560</name>
</gene>